<keyword evidence="1" id="KW-0167">Capsid protein</keyword>
<keyword evidence="2" id="KW-1185">Reference proteome</keyword>
<evidence type="ECO:0000313" key="1">
    <source>
        <dbReference type="EMBL" id="WAA10596.1"/>
    </source>
</evidence>
<keyword evidence="1" id="KW-0946">Virion</keyword>
<dbReference type="KEGG" id="faf:OE104_04560"/>
<dbReference type="Proteomes" id="UP001164718">
    <property type="component" value="Chromosome"/>
</dbReference>
<gene>
    <name evidence="1" type="ORF">OE104_04560</name>
</gene>
<accession>A0A9E8LW20</accession>
<dbReference type="AlphaFoldDB" id="A0A9E8LW20"/>
<proteinExistence type="predicted"/>
<sequence>MAVFPPNIMPPVVYPTNQFVNTNQFTHIVPHIHPSHTTTVNQHMFKHEHFCPQTQSVVDEVCHQHFNCCGRRRPFC</sequence>
<name>A0A9E8LW20_9BACI</name>
<protein>
    <submittedName>
        <fullName evidence="1">Spore coat protein</fullName>
    </submittedName>
</protein>
<organism evidence="1 2">
    <name type="scientific">Fervidibacillus albus</name>
    <dbReference type="NCBI Taxonomy" id="2980026"/>
    <lineage>
        <taxon>Bacteria</taxon>
        <taxon>Bacillati</taxon>
        <taxon>Bacillota</taxon>
        <taxon>Bacilli</taxon>
        <taxon>Bacillales</taxon>
        <taxon>Bacillaceae</taxon>
        <taxon>Fervidibacillus</taxon>
    </lineage>
</organism>
<dbReference type="RefSeq" id="WP_275418392.1">
    <property type="nucleotide sequence ID" value="NZ_CP106878.1"/>
</dbReference>
<dbReference type="Pfam" id="PF11122">
    <property type="entry name" value="Spore-coat_CotD"/>
    <property type="match status" value="1"/>
</dbReference>
<dbReference type="EMBL" id="CP106878">
    <property type="protein sequence ID" value="WAA10596.1"/>
    <property type="molecule type" value="Genomic_DNA"/>
</dbReference>
<reference evidence="1" key="1">
    <citation type="submission" date="2022-09" db="EMBL/GenBank/DDBJ databases">
        <title>Complete Genomes of Fervidibacillus albus and Fervidibacillus halotolerans isolated from tidal flat sediments.</title>
        <authorList>
            <person name="Kwon K.K."/>
            <person name="Yang S.-H."/>
            <person name="Park M.J."/>
            <person name="Oh H.-M."/>
        </authorList>
    </citation>
    <scope>NUCLEOTIDE SEQUENCE</scope>
    <source>
        <strain evidence="1">MEBiC13591</strain>
    </source>
</reference>
<dbReference type="InterPro" id="IPR020108">
    <property type="entry name" value="Spore_coat_CotD"/>
</dbReference>
<evidence type="ECO:0000313" key="2">
    <source>
        <dbReference type="Proteomes" id="UP001164718"/>
    </source>
</evidence>